<gene>
    <name evidence="2" type="ORF">O3P69_014561</name>
</gene>
<comment type="caution">
    <text evidence="2">The sequence shown here is derived from an EMBL/GenBank/DDBJ whole genome shotgun (WGS) entry which is preliminary data.</text>
</comment>
<protein>
    <submittedName>
        <fullName evidence="2">Uncharacterized protein</fullName>
    </submittedName>
</protein>
<reference evidence="2 3" key="1">
    <citation type="submission" date="2023-03" db="EMBL/GenBank/DDBJ databases">
        <title>High-quality genome of Scylla paramamosain provides insights in environmental adaptation.</title>
        <authorList>
            <person name="Zhang L."/>
        </authorList>
    </citation>
    <scope>NUCLEOTIDE SEQUENCE [LARGE SCALE GENOMIC DNA]</scope>
    <source>
        <strain evidence="2">LZ_2023a</strain>
        <tissue evidence="2">Muscle</tissue>
    </source>
</reference>
<dbReference type="EMBL" id="JARAKH010001396">
    <property type="protein sequence ID" value="KAK8373061.1"/>
    <property type="molecule type" value="Genomic_DNA"/>
</dbReference>
<evidence type="ECO:0000313" key="2">
    <source>
        <dbReference type="EMBL" id="KAK8373061.1"/>
    </source>
</evidence>
<evidence type="ECO:0000313" key="3">
    <source>
        <dbReference type="Proteomes" id="UP001487740"/>
    </source>
</evidence>
<keyword evidence="3" id="KW-1185">Reference proteome</keyword>
<feature type="compositionally biased region" description="Polar residues" evidence="1">
    <location>
        <begin position="143"/>
        <end position="164"/>
    </location>
</feature>
<feature type="region of interest" description="Disordered" evidence="1">
    <location>
        <begin position="116"/>
        <end position="164"/>
    </location>
</feature>
<evidence type="ECO:0000256" key="1">
    <source>
        <dbReference type="SAM" id="MobiDB-lite"/>
    </source>
</evidence>
<sequence>MVLVQLLATSPHATTFPVDAASTLLSSPLHSHMRRCHGTLAPYSHNCCCCLLSCNSQACERCCDRRLEVSMFRESLPFQSPSAVCLSNLGEERRTPRSMLIPSEVKEGRLLLRQTEAIREDDRKKPPPLLTSRDWRGKEDGADQQTDGETKSIPSRVSNPTGWL</sequence>
<feature type="compositionally biased region" description="Basic and acidic residues" evidence="1">
    <location>
        <begin position="116"/>
        <end position="125"/>
    </location>
</feature>
<accession>A0AAW0SE00</accession>
<name>A0AAW0SE00_SCYPA</name>
<proteinExistence type="predicted"/>
<organism evidence="2 3">
    <name type="scientific">Scylla paramamosain</name>
    <name type="common">Mud crab</name>
    <dbReference type="NCBI Taxonomy" id="85552"/>
    <lineage>
        <taxon>Eukaryota</taxon>
        <taxon>Metazoa</taxon>
        <taxon>Ecdysozoa</taxon>
        <taxon>Arthropoda</taxon>
        <taxon>Crustacea</taxon>
        <taxon>Multicrustacea</taxon>
        <taxon>Malacostraca</taxon>
        <taxon>Eumalacostraca</taxon>
        <taxon>Eucarida</taxon>
        <taxon>Decapoda</taxon>
        <taxon>Pleocyemata</taxon>
        <taxon>Brachyura</taxon>
        <taxon>Eubrachyura</taxon>
        <taxon>Portunoidea</taxon>
        <taxon>Portunidae</taxon>
        <taxon>Portuninae</taxon>
        <taxon>Scylla</taxon>
    </lineage>
</organism>
<dbReference type="AlphaFoldDB" id="A0AAW0SE00"/>
<dbReference type="Proteomes" id="UP001487740">
    <property type="component" value="Unassembled WGS sequence"/>
</dbReference>